<reference evidence="2" key="1">
    <citation type="journal article" date="2013" name="Nature">
        <title>Draft genome of the wheat A-genome progenitor Triticum urartu.</title>
        <authorList>
            <person name="Ling H.Q."/>
            <person name="Zhao S."/>
            <person name="Liu D."/>
            <person name="Wang J."/>
            <person name="Sun H."/>
            <person name="Zhang C."/>
            <person name="Fan H."/>
            <person name="Li D."/>
            <person name="Dong L."/>
            <person name="Tao Y."/>
            <person name="Gao C."/>
            <person name="Wu H."/>
            <person name="Li Y."/>
            <person name="Cui Y."/>
            <person name="Guo X."/>
            <person name="Zheng S."/>
            <person name="Wang B."/>
            <person name="Yu K."/>
            <person name="Liang Q."/>
            <person name="Yang W."/>
            <person name="Lou X."/>
            <person name="Chen J."/>
            <person name="Feng M."/>
            <person name="Jian J."/>
            <person name="Zhang X."/>
            <person name="Luo G."/>
            <person name="Jiang Y."/>
            <person name="Liu J."/>
            <person name="Wang Z."/>
            <person name="Sha Y."/>
            <person name="Zhang B."/>
            <person name="Wu H."/>
            <person name="Tang D."/>
            <person name="Shen Q."/>
            <person name="Xue P."/>
            <person name="Zou S."/>
            <person name="Wang X."/>
            <person name="Liu X."/>
            <person name="Wang F."/>
            <person name="Yang Y."/>
            <person name="An X."/>
            <person name="Dong Z."/>
            <person name="Zhang K."/>
            <person name="Zhang X."/>
            <person name="Luo M.C."/>
            <person name="Dvorak J."/>
            <person name="Tong Y."/>
            <person name="Wang J."/>
            <person name="Yang H."/>
            <person name="Li Z."/>
            <person name="Wang D."/>
            <person name="Zhang A."/>
            <person name="Wang J."/>
        </authorList>
    </citation>
    <scope>NUCLEOTIDE SEQUENCE</scope>
    <source>
        <strain evidence="2">cv. G1812</strain>
    </source>
</reference>
<reference evidence="1" key="3">
    <citation type="submission" date="2022-06" db="UniProtKB">
        <authorList>
            <consortium name="EnsemblPlants"/>
        </authorList>
    </citation>
    <scope>IDENTIFICATION</scope>
</reference>
<sequence length="91" mass="10248">MQKMVVVNVLCEFHSLREAGRARKSTINLSTFSYYYSTKDLNRLGRRGSVCALSPCMVLELFKDIERQLVSIAGIVVKDVRIALLPNYPPG</sequence>
<dbReference type="AlphaFoldDB" id="A0A8R7Q3D0"/>
<name>A0A8R7Q3D0_TRIUA</name>
<proteinExistence type="predicted"/>
<dbReference type="Gramene" id="TuG1812G0400001514.01.T01">
    <property type="protein sequence ID" value="TuG1812G0400001514.01.T01"/>
    <property type="gene ID" value="TuG1812G0400001514.01"/>
</dbReference>
<accession>A0A8R7Q3D0</accession>
<reference evidence="1" key="2">
    <citation type="submission" date="2018-03" db="EMBL/GenBank/DDBJ databases">
        <title>The Triticum urartu genome reveals the dynamic nature of wheat genome evolution.</title>
        <authorList>
            <person name="Ling H."/>
            <person name="Ma B."/>
            <person name="Shi X."/>
            <person name="Liu H."/>
            <person name="Dong L."/>
            <person name="Sun H."/>
            <person name="Cao Y."/>
            <person name="Gao Q."/>
            <person name="Zheng S."/>
            <person name="Li Y."/>
            <person name="Yu Y."/>
            <person name="Du H."/>
            <person name="Qi M."/>
            <person name="Li Y."/>
            <person name="Yu H."/>
            <person name="Cui Y."/>
            <person name="Wang N."/>
            <person name="Chen C."/>
            <person name="Wu H."/>
            <person name="Zhao Y."/>
            <person name="Zhang J."/>
            <person name="Li Y."/>
            <person name="Zhou W."/>
            <person name="Zhang B."/>
            <person name="Hu W."/>
            <person name="Eijk M."/>
            <person name="Tang J."/>
            <person name="Witsenboer H."/>
            <person name="Zhao S."/>
            <person name="Li Z."/>
            <person name="Zhang A."/>
            <person name="Wang D."/>
            <person name="Liang C."/>
        </authorList>
    </citation>
    <scope>NUCLEOTIDE SEQUENCE [LARGE SCALE GENOMIC DNA]</scope>
    <source>
        <strain evidence="1">cv. G1812</strain>
    </source>
</reference>
<evidence type="ECO:0000313" key="2">
    <source>
        <dbReference type="Proteomes" id="UP000015106"/>
    </source>
</evidence>
<organism evidence="1 2">
    <name type="scientific">Triticum urartu</name>
    <name type="common">Red wild einkorn</name>
    <name type="synonym">Crithodium urartu</name>
    <dbReference type="NCBI Taxonomy" id="4572"/>
    <lineage>
        <taxon>Eukaryota</taxon>
        <taxon>Viridiplantae</taxon>
        <taxon>Streptophyta</taxon>
        <taxon>Embryophyta</taxon>
        <taxon>Tracheophyta</taxon>
        <taxon>Spermatophyta</taxon>
        <taxon>Magnoliopsida</taxon>
        <taxon>Liliopsida</taxon>
        <taxon>Poales</taxon>
        <taxon>Poaceae</taxon>
        <taxon>BOP clade</taxon>
        <taxon>Pooideae</taxon>
        <taxon>Triticodae</taxon>
        <taxon>Triticeae</taxon>
        <taxon>Triticinae</taxon>
        <taxon>Triticum</taxon>
    </lineage>
</organism>
<keyword evidence="2" id="KW-1185">Reference proteome</keyword>
<dbReference type="Proteomes" id="UP000015106">
    <property type="component" value="Chromosome 4"/>
</dbReference>
<evidence type="ECO:0000313" key="1">
    <source>
        <dbReference type="EnsemblPlants" id="TuG1812G0400001514.01.T01"/>
    </source>
</evidence>
<dbReference type="EnsemblPlants" id="TuG1812G0400001514.01.T01">
    <property type="protein sequence ID" value="TuG1812G0400001514.01.T01"/>
    <property type="gene ID" value="TuG1812G0400001514.01"/>
</dbReference>
<protein>
    <submittedName>
        <fullName evidence="1">Uncharacterized protein</fullName>
    </submittedName>
</protein>